<proteinExistence type="predicted"/>
<reference evidence="2" key="1">
    <citation type="journal article" date="2019" name="bioRxiv">
        <title>The Genome of the Zebra Mussel, Dreissena polymorpha: A Resource for Invasive Species Research.</title>
        <authorList>
            <person name="McCartney M.A."/>
            <person name="Auch B."/>
            <person name="Kono T."/>
            <person name="Mallez S."/>
            <person name="Zhang Y."/>
            <person name="Obille A."/>
            <person name="Becker A."/>
            <person name="Abrahante J.E."/>
            <person name="Garbe J."/>
            <person name="Badalamenti J.P."/>
            <person name="Herman A."/>
            <person name="Mangelson H."/>
            <person name="Liachko I."/>
            <person name="Sullivan S."/>
            <person name="Sone E.D."/>
            <person name="Koren S."/>
            <person name="Silverstein K.A.T."/>
            <person name="Beckman K.B."/>
            <person name="Gohl D.M."/>
        </authorList>
    </citation>
    <scope>NUCLEOTIDE SEQUENCE</scope>
    <source>
        <strain evidence="2">Duluth1</strain>
        <tissue evidence="2">Whole animal</tissue>
    </source>
</reference>
<dbReference type="AlphaFoldDB" id="A0A9D4HAK3"/>
<gene>
    <name evidence="2" type="ORF">DPMN_103885</name>
</gene>
<evidence type="ECO:0000313" key="3">
    <source>
        <dbReference type="Proteomes" id="UP000828390"/>
    </source>
</evidence>
<sequence length="51" mass="5405">MASMALLADLVIVSWIPPKCGANGGLKCHLTPLFAAASARLVCVRVFFKCL</sequence>
<evidence type="ECO:0000256" key="1">
    <source>
        <dbReference type="SAM" id="SignalP"/>
    </source>
</evidence>
<feature type="chain" id="PRO_5038887415" evidence="1">
    <location>
        <begin position="23"/>
        <end position="51"/>
    </location>
</feature>
<keyword evidence="1" id="KW-0732">Signal</keyword>
<feature type="signal peptide" evidence="1">
    <location>
        <begin position="1"/>
        <end position="22"/>
    </location>
</feature>
<name>A0A9D4HAK3_DREPO</name>
<dbReference type="Proteomes" id="UP000828390">
    <property type="component" value="Unassembled WGS sequence"/>
</dbReference>
<protein>
    <submittedName>
        <fullName evidence="2">Uncharacterized protein</fullName>
    </submittedName>
</protein>
<dbReference type="EMBL" id="JAIWYP010000004">
    <property type="protein sequence ID" value="KAH3830640.1"/>
    <property type="molecule type" value="Genomic_DNA"/>
</dbReference>
<accession>A0A9D4HAK3</accession>
<keyword evidence="3" id="KW-1185">Reference proteome</keyword>
<evidence type="ECO:0000313" key="2">
    <source>
        <dbReference type="EMBL" id="KAH3830640.1"/>
    </source>
</evidence>
<comment type="caution">
    <text evidence="2">The sequence shown here is derived from an EMBL/GenBank/DDBJ whole genome shotgun (WGS) entry which is preliminary data.</text>
</comment>
<reference evidence="2" key="2">
    <citation type="submission" date="2020-11" db="EMBL/GenBank/DDBJ databases">
        <authorList>
            <person name="McCartney M.A."/>
            <person name="Auch B."/>
            <person name="Kono T."/>
            <person name="Mallez S."/>
            <person name="Becker A."/>
            <person name="Gohl D.M."/>
            <person name="Silverstein K.A.T."/>
            <person name="Koren S."/>
            <person name="Bechman K.B."/>
            <person name="Herman A."/>
            <person name="Abrahante J.E."/>
            <person name="Garbe J."/>
        </authorList>
    </citation>
    <scope>NUCLEOTIDE SEQUENCE</scope>
    <source>
        <strain evidence="2">Duluth1</strain>
        <tissue evidence="2">Whole animal</tissue>
    </source>
</reference>
<organism evidence="2 3">
    <name type="scientific">Dreissena polymorpha</name>
    <name type="common">Zebra mussel</name>
    <name type="synonym">Mytilus polymorpha</name>
    <dbReference type="NCBI Taxonomy" id="45954"/>
    <lineage>
        <taxon>Eukaryota</taxon>
        <taxon>Metazoa</taxon>
        <taxon>Spiralia</taxon>
        <taxon>Lophotrochozoa</taxon>
        <taxon>Mollusca</taxon>
        <taxon>Bivalvia</taxon>
        <taxon>Autobranchia</taxon>
        <taxon>Heteroconchia</taxon>
        <taxon>Euheterodonta</taxon>
        <taxon>Imparidentia</taxon>
        <taxon>Neoheterodontei</taxon>
        <taxon>Myida</taxon>
        <taxon>Dreissenoidea</taxon>
        <taxon>Dreissenidae</taxon>
        <taxon>Dreissena</taxon>
    </lineage>
</organism>